<comment type="caution">
    <text evidence="2">The sequence shown here is derived from an EMBL/GenBank/DDBJ whole genome shotgun (WGS) entry which is preliminary data.</text>
</comment>
<feature type="compositionally biased region" description="Basic and acidic residues" evidence="1">
    <location>
        <begin position="779"/>
        <end position="792"/>
    </location>
</feature>
<protein>
    <recommendedName>
        <fullName evidence="4">BTB domain-containing protein</fullName>
    </recommendedName>
</protein>
<evidence type="ECO:0000313" key="2">
    <source>
        <dbReference type="EMBL" id="KAK8240380.1"/>
    </source>
</evidence>
<reference evidence="2 3" key="1">
    <citation type="submission" date="2024-04" db="EMBL/GenBank/DDBJ databases">
        <title>Phyllosticta paracitricarpa is synonymous to the EU quarantine fungus P. citricarpa based on phylogenomic analyses.</title>
        <authorList>
            <consortium name="Lawrence Berkeley National Laboratory"/>
            <person name="Van Ingen-Buijs V.A."/>
            <person name="Van Westerhoven A.C."/>
            <person name="Haridas S."/>
            <person name="Skiadas P."/>
            <person name="Martin F."/>
            <person name="Groenewald J.Z."/>
            <person name="Crous P.W."/>
            <person name="Seidl M.F."/>
        </authorList>
    </citation>
    <scope>NUCLEOTIDE SEQUENCE [LARGE SCALE GENOMIC DNA]</scope>
    <source>
        <strain evidence="2 3">CBS 123374</strain>
    </source>
</reference>
<organism evidence="2 3">
    <name type="scientific">Phyllosticta capitalensis</name>
    <dbReference type="NCBI Taxonomy" id="121624"/>
    <lineage>
        <taxon>Eukaryota</taxon>
        <taxon>Fungi</taxon>
        <taxon>Dikarya</taxon>
        <taxon>Ascomycota</taxon>
        <taxon>Pezizomycotina</taxon>
        <taxon>Dothideomycetes</taxon>
        <taxon>Dothideomycetes incertae sedis</taxon>
        <taxon>Botryosphaeriales</taxon>
        <taxon>Phyllostictaceae</taxon>
        <taxon>Phyllosticta</taxon>
    </lineage>
</organism>
<feature type="compositionally biased region" description="Basic and acidic residues" evidence="1">
    <location>
        <begin position="714"/>
        <end position="729"/>
    </location>
</feature>
<feature type="compositionally biased region" description="Low complexity" evidence="1">
    <location>
        <begin position="672"/>
        <end position="682"/>
    </location>
</feature>
<feature type="compositionally biased region" description="Basic and acidic residues" evidence="1">
    <location>
        <begin position="691"/>
        <end position="706"/>
    </location>
</feature>
<keyword evidence="3" id="KW-1185">Reference proteome</keyword>
<feature type="region of interest" description="Disordered" evidence="1">
    <location>
        <begin position="621"/>
        <end position="804"/>
    </location>
</feature>
<name>A0ABR1YW12_9PEZI</name>
<gene>
    <name evidence="2" type="ORF">HDK90DRAFT_523446</name>
</gene>
<evidence type="ECO:0008006" key="4">
    <source>
        <dbReference type="Google" id="ProtNLM"/>
    </source>
</evidence>
<proteinExistence type="predicted"/>
<dbReference type="Proteomes" id="UP001492380">
    <property type="component" value="Unassembled WGS sequence"/>
</dbReference>
<evidence type="ECO:0000256" key="1">
    <source>
        <dbReference type="SAM" id="MobiDB-lite"/>
    </source>
</evidence>
<accession>A0ABR1YW12</accession>
<dbReference type="EMBL" id="JBBWRZ010000003">
    <property type="protein sequence ID" value="KAK8240380.1"/>
    <property type="molecule type" value="Genomic_DNA"/>
</dbReference>
<evidence type="ECO:0000313" key="3">
    <source>
        <dbReference type="Proteomes" id="UP001492380"/>
    </source>
</evidence>
<sequence length="804" mass="90972">MIAQFTRSTTFIVGEGQTEFYLHTDLVERLCHNLKLRHGQFCRNGRVRMPLVDPKVFRLFYAFLHGIFPNLTWSNEQDRGTVVDLAVIAHTLGVISLQFWIAGIIIDEGLLHDRTKYCPGFAALLRAYDPETTDNTFFLRNMLADCYAHFGADNHFQELVEKDKHHVLVDLGFWQDFSDRCGWWRKVEDFHGRRGWDLPPRFRADYYFKKYDPRITQPPPKMTRQGVEIFNTCFFQFNRIRIHDGKDPLLIHRSLTDTREDIFNGFPPHDIHFPSGWRPAVLMYMEWLYNGKVMWEVDTLDDLILAYCLELPQTTHFQNAVISAIVSWCARYAIVPSDEDIVHGYLNSEPGSPLRKFLAAWTVTHRAADSVDLTKFPPEIADCWEADVGDEFRFRLKCIEQELCHMIGRGKGEWLFNSIRGPCFWNGESLINENGLWVGPHYFDQVCMRFHIHDDHDDTRILGLGGNGGRECCDFHGPSDQLPYIVMYLPDGLTKSQREGWLDDDELDKKVLPFQTADDPHNHWSLTCPSNSGWPAFHRRMLLGNTNWLCRRTKQGVTYFLRYDWTGTQFIETSLVDPRGIKWARGDIGWSGKLPVYPSDGISEFDMEELLEMAGDYVDGVESDEEEDLPLSLTDKDKRDPGGFANSDPRDNLDNFSLSEGSFPSDDEASDDGAASDGSDNGSEGDDNEDGGCKLDHSADDHDKGSGGESDSDGGCKLDHSANDHDHGSADGNNPDGGCKLDHSTDEHDDGSSGAKNSDRGCKLNHSTDDHDEGSGGANDKDSDSDSGHSADDQDEGYALSDID</sequence>
<feature type="compositionally biased region" description="Basic and acidic residues" evidence="1">
    <location>
        <begin position="757"/>
        <end position="769"/>
    </location>
</feature>